<dbReference type="InterPro" id="IPR000215">
    <property type="entry name" value="Serpin_fam"/>
</dbReference>
<proteinExistence type="inferred from homology"/>
<dbReference type="AlphaFoldDB" id="A0A6G9GXE0"/>
<dbReference type="Proteomes" id="UP000501179">
    <property type="component" value="Chromosome"/>
</dbReference>
<protein>
    <submittedName>
        <fullName evidence="3">Proteinase inhibitor I4 serpin</fullName>
    </submittedName>
</protein>
<sequence length="412" mass="42948">MSTTGSGTQRHRARPATRAVTAVNRLTERWAAGHRGDGNTVFSAAGVWPLLALLADAADGPARQELTEAVGLPGGEAAGVAAELLGTLSQLPGVSAALGLWTRKSLPVRDEWTARLPAGSHGVLTGDATADGRALDTWAADRTGGLVPSMPVTLDDRTLLVLASALALRTAWFRPFEEWPRENETGPWAGRTVTTLHRTTALLDRVAVSETSAGPLTVAKVLGTNGLDVHLLLGEESRTPGEVLAAGVGVLSGRYAAVTADRLPYGEAGPGLTKRVVRVSAPTPPELALRTAAFALSADHDLLKRAGLFGLGTASEIRPHHFPGMSAMPLAIGSARQSSMAEFGALGFRAASVTAVAAVAGGMPERRHSAVRVSADFDRPFGFLAVHRTSRLVLTTGWVAEPTLADPDAYDL</sequence>
<gene>
    <name evidence="3" type="ORF">HA039_11580</name>
</gene>
<dbReference type="GO" id="GO:0004867">
    <property type="term" value="F:serine-type endopeptidase inhibitor activity"/>
    <property type="evidence" value="ECO:0007669"/>
    <property type="project" value="InterPro"/>
</dbReference>
<dbReference type="RefSeq" id="WP_167027701.1">
    <property type="nucleotide sequence ID" value="NZ_CP050177.1"/>
</dbReference>
<evidence type="ECO:0000313" key="4">
    <source>
        <dbReference type="Proteomes" id="UP000501179"/>
    </source>
</evidence>
<comment type="similarity">
    <text evidence="1">Belongs to the serpin family.</text>
</comment>
<dbReference type="InterPro" id="IPR023796">
    <property type="entry name" value="Serpin_dom"/>
</dbReference>
<evidence type="ECO:0000313" key="3">
    <source>
        <dbReference type="EMBL" id="QIQ02880.1"/>
    </source>
</evidence>
<reference evidence="3 4" key="1">
    <citation type="submission" date="2020-03" db="EMBL/GenBank/DDBJ databases">
        <title>A novel species.</title>
        <authorList>
            <person name="Gao J."/>
        </authorList>
    </citation>
    <scope>NUCLEOTIDE SEQUENCE [LARGE SCALE GENOMIC DNA]</scope>
    <source>
        <strain evidence="3 4">QMT-12</strain>
    </source>
</reference>
<organism evidence="3 4">
    <name type="scientific">Streptomyces liangshanensis</name>
    <dbReference type="NCBI Taxonomy" id="2717324"/>
    <lineage>
        <taxon>Bacteria</taxon>
        <taxon>Bacillati</taxon>
        <taxon>Actinomycetota</taxon>
        <taxon>Actinomycetes</taxon>
        <taxon>Kitasatosporales</taxon>
        <taxon>Streptomycetaceae</taxon>
        <taxon>Streptomyces</taxon>
    </lineage>
</organism>
<dbReference type="Pfam" id="PF00079">
    <property type="entry name" value="Serpin"/>
    <property type="match status" value="1"/>
</dbReference>
<dbReference type="InterPro" id="IPR036186">
    <property type="entry name" value="Serpin_sf"/>
</dbReference>
<dbReference type="KEGG" id="slia:HA039_11580"/>
<evidence type="ECO:0000256" key="1">
    <source>
        <dbReference type="RuleBase" id="RU000411"/>
    </source>
</evidence>
<dbReference type="SUPFAM" id="SSF56574">
    <property type="entry name" value="Serpins"/>
    <property type="match status" value="2"/>
</dbReference>
<keyword evidence="4" id="KW-1185">Reference proteome</keyword>
<dbReference type="EMBL" id="CP050177">
    <property type="protein sequence ID" value="QIQ02880.1"/>
    <property type="molecule type" value="Genomic_DNA"/>
</dbReference>
<feature type="domain" description="Serpin" evidence="2">
    <location>
        <begin position="24"/>
        <end position="402"/>
    </location>
</feature>
<name>A0A6G9GXE0_9ACTN</name>
<dbReference type="GO" id="GO:0005615">
    <property type="term" value="C:extracellular space"/>
    <property type="evidence" value="ECO:0007669"/>
    <property type="project" value="InterPro"/>
</dbReference>
<dbReference type="PANTHER" id="PTHR11461:SF211">
    <property type="entry name" value="GH10112P-RELATED"/>
    <property type="match status" value="1"/>
</dbReference>
<dbReference type="InterPro" id="IPR042178">
    <property type="entry name" value="Serpin_sf_1"/>
</dbReference>
<dbReference type="PANTHER" id="PTHR11461">
    <property type="entry name" value="SERINE PROTEASE INHIBITOR, SERPIN"/>
    <property type="match status" value="1"/>
</dbReference>
<dbReference type="Gene3D" id="3.30.497.10">
    <property type="entry name" value="Antithrombin, subunit I, domain 2"/>
    <property type="match status" value="2"/>
</dbReference>
<accession>A0A6G9GXE0</accession>
<dbReference type="SMART" id="SM00093">
    <property type="entry name" value="SERPIN"/>
    <property type="match status" value="1"/>
</dbReference>
<evidence type="ECO:0000259" key="2">
    <source>
        <dbReference type="SMART" id="SM00093"/>
    </source>
</evidence>